<dbReference type="RefSeq" id="WP_085176280.1">
    <property type="nucleotide sequence ID" value="NZ_LQPC01000039.1"/>
</dbReference>
<evidence type="ECO:0000256" key="1">
    <source>
        <dbReference type="ARBA" id="ARBA00006754"/>
    </source>
</evidence>
<dbReference type="Gene3D" id="1.10.10.2840">
    <property type="entry name" value="PucR C-terminal helix-turn-helix domain"/>
    <property type="match status" value="1"/>
</dbReference>
<dbReference type="Pfam" id="PF01590">
    <property type="entry name" value="GAF"/>
    <property type="match status" value="1"/>
</dbReference>
<accession>A0A1X1WGP4</accession>
<gene>
    <name evidence="3" type="ORF">AWC12_19475</name>
</gene>
<feature type="domain" description="GAF" evidence="2">
    <location>
        <begin position="26"/>
        <end position="182"/>
    </location>
</feature>
<dbReference type="InterPro" id="IPR042070">
    <property type="entry name" value="PucR_C-HTH_sf"/>
</dbReference>
<dbReference type="EMBL" id="LQPC01000039">
    <property type="protein sequence ID" value="ORV85718.1"/>
    <property type="molecule type" value="Genomic_DNA"/>
</dbReference>
<organism evidence="3 4">
    <name type="scientific">Mycolicibacterium iranicum</name>
    <name type="common">Mycobacterium iranicum</name>
    <dbReference type="NCBI Taxonomy" id="912594"/>
    <lineage>
        <taxon>Bacteria</taxon>
        <taxon>Bacillati</taxon>
        <taxon>Actinomycetota</taxon>
        <taxon>Actinomycetes</taxon>
        <taxon>Mycobacteriales</taxon>
        <taxon>Mycobacteriaceae</taxon>
        <taxon>Mycolicibacterium</taxon>
    </lineage>
</organism>
<dbReference type="AlphaFoldDB" id="A0A1X1WGP4"/>
<dbReference type="PANTHER" id="PTHR33744">
    <property type="entry name" value="CARBOHYDRATE DIACID REGULATOR"/>
    <property type="match status" value="1"/>
</dbReference>
<evidence type="ECO:0000313" key="3">
    <source>
        <dbReference type="EMBL" id="ORV85718.1"/>
    </source>
</evidence>
<dbReference type="InterPro" id="IPR003018">
    <property type="entry name" value="GAF"/>
</dbReference>
<protein>
    <recommendedName>
        <fullName evidence="2">GAF domain-containing protein</fullName>
    </recommendedName>
</protein>
<dbReference type="InterPro" id="IPR025736">
    <property type="entry name" value="PucR_C-HTH_dom"/>
</dbReference>
<dbReference type="SMART" id="SM00065">
    <property type="entry name" value="GAF"/>
    <property type="match status" value="1"/>
</dbReference>
<dbReference type="Gene3D" id="3.30.450.40">
    <property type="match status" value="1"/>
</dbReference>
<name>A0A1X1WGP4_MYCIR</name>
<proteinExistence type="inferred from homology"/>
<dbReference type="InterPro" id="IPR051448">
    <property type="entry name" value="CdaR-like_regulators"/>
</dbReference>
<sequence>MSDETPLEGWLGALAEIGEALGGDEPVLDLLDRVARTACTLLGYDFCAVFLPDRDGRALTIQGSYGLSADYIAQVNASRPILLDVRGNEEAPTSLAFRSGDVVTLEDIQLVPDFTWGGVAREQGYRALISAPLRRSGTVVGALNGYRTAPHRFDRAEITLVTTLASQVAIALATAQLRAQEQATIRELRRAEEVHTLLMATALRGEGVAGVAEALAALLDRAVLIEDVYHEVLAEADWTEPSTQDRLVTDVTLEGAPVARIHVATGGSEDPGLSGLDVRAVEHATVVTALELLRARTAAEVEQRIRGSLVSDLLASDSENVNEFLDRARRLGWDLAGGHCLIAVRPATERMLAATDRFVAGAASRPLAALHRGDLVLVWPAQAGSAVDIAGRMIETFSATGIVERAMAAVSPVVAAGDLPASFSTVRGALDLAGERTDSAVIDLNEITVAHLLLQLDDPRRLRAFATAVLGRAADYDRTRSTELLHTARVLVDHDMDRRAAAIALHLHPNTVAQRVRRLEELTGLDLARPADLLQLTAALTVSQIAALHQPHRAPGRSAAR</sequence>
<dbReference type="Pfam" id="PF13556">
    <property type="entry name" value="HTH_30"/>
    <property type="match status" value="1"/>
</dbReference>
<dbReference type="InterPro" id="IPR041522">
    <property type="entry name" value="CdaR_GGDEF"/>
</dbReference>
<comment type="caution">
    <text evidence="3">The sequence shown here is derived from an EMBL/GenBank/DDBJ whole genome shotgun (WGS) entry which is preliminary data.</text>
</comment>
<dbReference type="PANTHER" id="PTHR33744:SF1">
    <property type="entry name" value="DNA-BINDING TRANSCRIPTIONAL ACTIVATOR ADER"/>
    <property type="match status" value="1"/>
</dbReference>
<evidence type="ECO:0000259" key="2">
    <source>
        <dbReference type="SMART" id="SM00065"/>
    </source>
</evidence>
<dbReference type="SUPFAM" id="SSF55781">
    <property type="entry name" value="GAF domain-like"/>
    <property type="match status" value="1"/>
</dbReference>
<evidence type="ECO:0000313" key="4">
    <source>
        <dbReference type="Proteomes" id="UP000193622"/>
    </source>
</evidence>
<dbReference type="Pfam" id="PF17853">
    <property type="entry name" value="GGDEF_2"/>
    <property type="match status" value="1"/>
</dbReference>
<comment type="similarity">
    <text evidence="1">Belongs to the CdaR family.</text>
</comment>
<dbReference type="Proteomes" id="UP000193622">
    <property type="component" value="Unassembled WGS sequence"/>
</dbReference>
<dbReference type="InterPro" id="IPR029016">
    <property type="entry name" value="GAF-like_dom_sf"/>
</dbReference>
<reference evidence="3 4" key="1">
    <citation type="submission" date="2016-01" db="EMBL/GenBank/DDBJ databases">
        <title>The new phylogeny of the genus Mycobacterium.</title>
        <authorList>
            <person name="Tarcisio F."/>
            <person name="Conor M."/>
            <person name="Antonella G."/>
            <person name="Elisabetta G."/>
            <person name="Giulia F.S."/>
            <person name="Sara T."/>
            <person name="Anna F."/>
            <person name="Clotilde B."/>
            <person name="Roberto B."/>
            <person name="Veronica D.S."/>
            <person name="Fabio R."/>
            <person name="Monica P."/>
            <person name="Olivier J."/>
            <person name="Enrico T."/>
            <person name="Nicola S."/>
        </authorList>
    </citation>
    <scope>NUCLEOTIDE SEQUENCE [LARGE SCALE GENOMIC DNA]</scope>
    <source>
        <strain evidence="3 4">DSM 45541</strain>
    </source>
</reference>